<protein>
    <recommendedName>
        <fullName evidence="1">SMP-30/Gluconolactonase/LRE-like region domain-containing protein</fullName>
    </recommendedName>
</protein>
<gene>
    <name evidence="2" type="ORF">N7509_008592</name>
</gene>
<feature type="domain" description="SMP-30/Gluconolactonase/LRE-like region" evidence="1">
    <location>
        <begin position="97"/>
        <end position="362"/>
    </location>
</feature>
<dbReference type="Pfam" id="PF08450">
    <property type="entry name" value="SGL"/>
    <property type="match status" value="1"/>
</dbReference>
<dbReference type="GeneID" id="81372209"/>
<dbReference type="EMBL" id="JAPZBU010000009">
    <property type="protein sequence ID" value="KAJ5386051.1"/>
    <property type="molecule type" value="Genomic_DNA"/>
</dbReference>
<proteinExistence type="predicted"/>
<dbReference type="PANTHER" id="PTHR47064:SF2">
    <property type="entry name" value="SMP-30_GLUCONOLACTONASE_LRE-LIKE REGION DOMAIN-CONTAINING PROTEIN-RELATED"/>
    <property type="match status" value="1"/>
</dbReference>
<dbReference type="InterPro" id="IPR011042">
    <property type="entry name" value="6-blade_b-propeller_TolB-like"/>
</dbReference>
<accession>A0A9W9VMW3</accession>
<dbReference type="RefSeq" id="XP_056483849.1">
    <property type="nucleotide sequence ID" value="XM_056633229.1"/>
</dbReference>
<dbReference type="SUPFAM" id="SSF63829">
    <property type="entry name" value="Calcium-dependent phosphotriesterase"/>
    <property type="match status" value="1"/>
</dbReference>
<reference evidence="2" key="1">
    <citation type="submission" date="2022-12" db="EMBL/GenBank/DDBJ databases">
        <authorList>
            <person name="Petersen C."/>
        </authorList>
    </citation>
    <scope>NUCLEOTIDE SEQUENCE</scope>
    <source>
        <strain evidence="2">IBT 29677</strain>
    </source>
</reference>
<dbReference type="AlphaFoldDB" id="A0A9W9VMW3"/>
<dbReference type="Proteomes" id="UP001147747">
    <property type="component" value="Unassembled WGS sequence"/>
</dbReference>
<organism evidence="2 3">
    <name type="scientific">Penicillium cosmopolitanum</name>
    <dbReference type="NCBI Taxonomy" id="1131564"/>
    <lineage>
        <taxon>Eukaryota</taxon>
        <taxon>Fungi</taxon>
        <taxon>Dikarya</taxon>
        <taxon>Ascomycota</taxon>
        <taxon>Pezizomycotina</taxon>
        <taxon>Eurotiomycetes</taxon>
        <taxon>Eurotiomycetidae</taxon>
        <taxon>Eurotiales</taxon>
        <taxon>Aspergillaceae</taxon>
        <taxon>Penicillium</taxon>
    </lineage>
</organism>
<evidence type="ECO:0000313" key="3">
    <source>
        <dbReference type="Proteomes" id="UP001147747"/>
    </source>
</evidence>
<keyword evidence="3" id="KW-1185">Reference proteome</keyword>
<comment type="caution">
    <text evidence="2">The sequence shown here is derived from an EMBL/GenBank/DDBJ whole genome shotgun (WGS) entry which is preliminary data.</text>
</comment>
<dbReference type="OrthoDB" id="423498at2759"/>
<sequence>MVFERDYLNPLPAWLNSTAAKWAWISLTAFANLPGQFNRTIFDAPWATETDNLILSKTLNYVNATDFVAYDERFLELIGADATIEHIQHLAYQSHEAPCYIPETHQLLFVEWGKPGGDDGIHKWQYLLDIKNNTLRKIITDPPTYNLHGCVNFQGQLYGVTDGHRNNETGKLVKIDPRSWKATTLLNNFVGQPFAGFNDLEVDPEGNFWLTDSKSGSGIVDFTPPNDPSIYFVNGTTMQAKIVWTTSGNSNGVAMGPDGKTLYVPDSGVSEFRPSNKNPHGRRMVWAFDVAGRGAILANQRLFTSPVSYFYDGIRVSREGWIFAGSGDGVDVVDPESGFVVGSIRTGGGENVAVSLAFGEHELWIVGKGGVWHVKDIKTKLKRDW</sequence>
<reference evidence="2" key="2">
    <citation type="journal article" date="2023" name="IMA Fungus">
        <title>Comparative genomic study of the Penicillium genus elucidates a diverse pangenome and 15 lateral gene transfer events.</title>
        <authorList>
            <person name="Petersen C."/>
            <person name="Sorensen T."/>
            <person name="Nielsen M.R."/>
            <person name="Sondergaard T.E."/>
            <person name="Sorensen J.L."/>
            <person name="Fitzpatrick D.A."/>
            <person name="Frisvad J.C."/>
            <person name="Nielsen K.L."/>
        </authorList>
    </citation>
    <scope>NUCLEOTIDE SEQUENCE</scope>
    <source>
        <strain evidence="2">IBT 29677</strain>
    </source>
</reference>
<dbReference type="PANTHER" id="PTHR47064">
    <property type="entry name" value="PUTATIVE (AFU_ORTHOLOGUE AFUA_1G08990)-RELATED"/>
    <property type="match status" value="1"/>
</dbReference>
<evidence type="ECO:0000259" key="1">
    <source>
        <dbReference type="Pfam" id="PF08450"/>
    </source>
</evidence>
<dbReference type="InterPro" id="IPR052988">
    <property type="entry name" value="Oryzine_lactonohydrolase"/>
</dbReference>
<dbReference type="Gene3D" id="2.120.10.30">
    <property type="entry name" value="TolB, C-terminal domain"/>
    <property type="match status" value="1"/>
</dbReference>
<evidence type="ECO:0000313" key="2">
    <source>
        <dbReference type="EMBL" id="KAJ5386051.1"/>
    </source>
</evidence>
<dbReference type="InterPro" id="IPR013658">
    <property type="entry name" value="SGL"/>
</dbReference>
<name>A0A9W9VMW3_9EURO</name>